<feature type="region of interest" description="Disordered" evidence="1">
    <location>
        <begin position="100"/>
        <end position="146"/>
    </location>
</feature>
<keyword evidence="3" id="KW-1185">Reference proteome</keyword>
<sequence>MAAGSGLDDLACCSKSPAVLGLAGHPREARRVLDLVDSRLDVGDDFATADGVKSHNAILTGSWSYPNGWTALAAQRHLLGYQDGDTGGLRSTLSAVLTTGASGSSRSSSATWTPPVPPMANSVHYGQPDPICADAPRPVRTRPRHS</sequence>
<comment type="caution">
    <text evidence="2">The sequence shown here is derived from an EMBL/GenBank/DDBJ whole genome shotgun (WGS) entry which is preliminary data.</text>
</comment>
<dbReference type="EMBL" id="JBHLZU010000017">
    <property type="protein sequence ID" value="MFB9906018.1"/>
    <property type="molecule type" value="Genomic_DNA"/>
</dbReference>
<dbReference type="Proteomes" id="UP001589693">
    <property type="component" value="Unassembled WGS sequence"/>
</dbReference>
<evidence type="ECO:0000256" key="1">
    <source>
        <dbReference type="SAM" id="MobiDB-lite"/>
    </source>
</evidence>
<organism evidence="2 3">
    <name type="scientific">Allokutzneria oryzae</name>
    <dbReference type="NCBI Taxonomy" id="1378989"/>
    <lineage>
        <taxon>Bacteria</taxon>
        <taxon>Bacillati</taxon>
        <taxon>Actinomycetota</taxon>
        <taxon>Actinomycetes</taxon>
        <taxon>Pseudonocardiales</taxon>
        <taxon>Pseudonocardiaceae</taxon>
        <taxon>Allokutzneria</taxon>
    </lineage>
</organism>
<reference evidence="2 3" key="1">
    <citation type="submission" date="2024-09" db="EMBL/GenBank/DDBJ databases">
        <authorList>
            <person name="Sun Q."/>
            <person name="Mori K."/>
        </authorList>
    </citation>
    <scope>NUCLEOTIDE SEQUENCE [LARGE SCALE GENOMIC DNA]</scope>
    <source>
        <strain evidence="2 3">TBRC 7907</strain>
    </source>
</reference>
<dbReference type="RefSeq" id="WP_377853615.1">
    <property type="nucleotide sequence ID" value="NZ_JBHLZU010000017.1"/>
</dbReference>
<name>A0ABV5ZYS1_9PSEU</name>
<accession>A0ABV5ZYS1</accession>
<evidence type="ECO:0000313" key="3">
    <source>
        <dbReference type="Proteomes" id="UP001589693"/>
    </source>
</evidence>
<protein>
    <submittedName>
        <fullName evidence="2">Uncharacterized protein</fullName>
    </submittedName>
</protein>
<evidence type="ECO:0000313" key="2">
    <source>
        <dbReference type="EMBL" id="MFB9906018.1"/>
    </source>
</evidence>
<feature type="compositionally biased region" description="Low complexity" evidence="1">
    <location>
        <begin position="100"/>
        <end position="111"/>
    </location>
</feature>
<gene>
    <name evidence="2" type="ORF">ACFFQA_18945</name>
</gene>
<proteinExistence type="predicted"/>